<keyword evidence="1" id="KW-0472">Membrane</keyword>
<name>A0A6C8Y2J2_SALDZ</name>
<dbReference type="AlphaFoldDB" id="A0A6C8Y2J2"/>
<sequence>MDNDIIGLWEKIEQSSVNDKEKAINDFITKFTLMEFWIECEEHDGKLGLVLTEATEDDLESLLFVYPADGAEEPPEMLANAINKGGKKFHKFDGASLLGILHGIGCSLMMVSSEQKFVCIKKDIINKFYVALTGDVDSGNSISGRMSKKWFWVGVAVIVLLCFLGGKLYLDSYPQAPTPNLSEISWRIVKIDVEKGDFSVELPFNYETDSWKKDLAYELQSGKVFRVYKSNDAVFRNHIINIGFIPYGIPLSESMTDLDAETSLMLSAMQKNWEK</sequence>
<proteinExistence type="predicted"/>
<comment type="caution">
    <text evidence="2">The sequence shown here is derived from an EMBL/GenBank/DDBJ whole genome shotgun (WGS) entry which is preliminary data.</text>
</comment>
<protein>
    <submittedName>
        <fullName evidence="2">Uncharacterized protein</fullName>
    </submittedName>
</protein>
<evidence type="ECO:0000256" key="1">
    <source>
        <dbReference type="SAM" id="Phobius"/>
    </source>
</evidence>
<dbReference type="EMBL" id="RSHK01000024">
    <property type="protein sequence ID" value="MIE71824.1"/>
    <property type="molecule type" value="Genomic_DNA"/>
</dbReference>
<keyword evidence="1" id="KW-1133">Transmembrane helix</keyword>
<gene>
    <name evidence="2" type="ORF">EL06_20985</name>
</gene>
<evidence type="ECO:0000313" key="2">
    <source>
        <dbReference type="EMBL" id="MIE71824.1"/>
    </source>
</evidence>
<accession>A0A6C8Y2J2</accession>
<reference evidence="2" key="1">
    <citation type="submission" date="2018-08" db="EMBL/GenBank/DDBJ databases">
        <authorList>
            <consortium name="GenomeTrakr network: Whole genome sequencing for foodborne pathogen traceback"/>
        </authorList>
    </citation>
    <scope>NUCLEOTIDE SEQUENCE [LARGE SCALE GENOMIC DNA]</scope>
    <source>
        <strain evidence="2">FMA0132</strain>
    </source>
</reference>
<feature type="transmembrane region" description="Helical" evidence="1">
    <location>
        <begin position="150"/>
        <end position="170"/>
    </location>
</feature>
<dbReference type="Proteomes" id="UP000885362">
    <property type="component" value="Unassembled WGS sequence"/>
</dbReference>
<organism evidence="2">
    <name type="scientific">Salmonella diarizonae</name>
    <dbReference type="NCBI Taxonomy" id="59204"/>
    <lineage>
        <taxon>Bacteria</taxon>
        <taxon>Pseudomonadati</taxon>
        <taxon>Pseudomonadota</taxon>
        <taxon>Gammaproteobacteria</taxon>
        <taxon>Enterobacterales</taxon>
        <taxon>Enterobacteriaceae</taxon>
        <taxon>Salmonella</taxon>
    </lineage>
</organism>
<keyword evidence="1" id="KW-0812">Transmembrane</keyword>